<organism evidence="2 3">
    <name type="scientific">Giardia muris</name>
    <dbReference type="NCBI Taxonomy" id="5742"/>
    <lineage>
        <taxon>Eukaryota</taxon>
        <taxon>Metamonada</taxon>
        <taxon>Diplomonadida</taxon>
        <taxon>Hexamitidae</taxon>
        <taxon>Giardiinae</taxon>
        <taxon>Giardia</taxon>
    </lineage>
</organism>
<gene>
    <name evidence="2" type="ORF">GMRT_20545</name>
</gene>
<feature type="transmembrane region" description="Helical" evidence="1">
    <location>
        <begin position="6"/>
        <end position="24"/>
    </location>
</feature>
<protein>
    <submittedName>
        <fullName evidence="2">Uncharacterized protein</fullName>
    </submittedName>
</protein>
<name>A0A4Z1SVD6_GIAMU</name>
<dbReference type="EMBL" id="VDLU01000001">
    <property type="protein sequence ID" value="TNJ29744.1"/>
    <property type="molecule type" value="Genomic_DNA"/>
</dbReference>
<evidence type="ECO:0000256" key="1">
    <source>
        <dbReference type="SAM" id="Phobius"/>
    </source>
</evidence>
<sequence length="148" mass="16592">MAPWLILTLIIFVVLMWLTVLYAMRERVCRPVDVFCCGNQLLYGLGNPDTICTELQEKSLNSQSEDTVHLVPRIILGLRTPIALYRALVVYRALDGGGYVPRTELYLVHDYSTEFTAPVMALSVVTLMAVLLEKKSGVRSRSTTPSWG</sequence>
<proteinExistence type="predicted"/>
<evidence type="ECO:0000313" key="2">
    <source>
        <dbReference type="EMBL" id="TNJ29744.1"/>
    </source>
</evidence>
<keyword evidence="1" id="KW-0472">Membrane</keyword>
<keyword evidence="3" id="KW-1185">Reference proteome</keyword>
<dbReference type="Proteomes" id="UP000315496">
    <property type="component" value="Chromosome 1"/>
</dbReference>
<accession>A0A4Z1SVD6</accession>
<keyword evidence="1" id="KW-0812">Transmembrane</keyword>
<reference evidence="2 3" key="1">
    <citation type="submission" date="2019-05" db="EMBL/GenBank/DDBJ databases">
        <title>The compact genome of Giardia muris reveals important steps in the evolution of intestinal protozoan parasites.</title>
        <authorList>
            <person name="Xu F."/>
            <person name="Jimenez-Gonzalez A."/>
            <person name="Einarsson E."/>
            <person name="Astvaldsson A."/>
            <person name="Peirasmaki D."/>
            <person name="Eckmann L."/>
            <person name="Andersson J.O."/>
            <person name="Svard S.G."/>
            <person name="Jerlstrom-Hultqvist J."/>
        </authorList>
    </citation>
    <scope>NUCLEOTIDE SEQUENCE [LARGE SCALE GENOMIC DNA]</scope>
    <source>
        <strain evidence="2 3">Roberts-Thomson</strain>
    </source>
</reference>
<keyword evidence="1" id="KW-1133">Transmembrane helix</keyword>
<dbReference type="VEuPathDB" id="GiardiaDB:GMRT_20545"/>
<evidence type="ECO:0000313" key="3">
    <source>
        <dbReference type="Proteomes" id="UP000315496"/>
    </source>
</evidence>
<dbReference type="AlphaFoldDB" id="A0A4Z1SVD6"/>
<comment type="caution">
    <text evidence="2">The sequence shown here is derived from an EMBL/GenBank/DDBJ whole genome shotgun (WGS) entry which is preliminary data.</text>
</comment>